<dbReference type="Proteomes" id="UP000273973">
    <property type="component" value="Unassembled WGS sequence"/>
</dbReference>
<dbReference type="SUPFAM" id="SSF52540">
    <property type="entry name" value="P-loop containing nucleoside triphosphate hydrolases"/>
    <property type="match status" value="1"/>
</dbReference>
<gene>
    <name evidence="4" type="ORF">EJA00_01940</name>
</gene>
<keyword evidence="2" id="KW-1133">Transmembrane helix</keyword>
<reference evidence="4 5" key="2">
    <citation type="submission" date="2018-12" db="EMBL/GenBank/DDBJ databases">
        <title>Whole-genome sequences of fifteen clinical Streptococcus suis strains isolated from pigs between 2006 and 2018.</title>
        <authorList>
            <person name="Stevens M.J.A."/>
            <person name="Cernela N."/>
            <person name="Spoerry Serrano N."/>
            <person name="Schmitt S."/>
            <person name="Schrenzel J."/>
            <person name="Stephan R."/>
        </authorList>
    </citation>
    <scope>NUCLEOTIDE SEQUENCE [LARGE SCALE GENOMIC DNA]</scope>
    <source>
        <strain evidence="4 5">SS1014</strain>
    </source>
</reference>
<keyword evidence="2" id="KW-0812">Transmembrane</keyword>
<feature type="domain" description="FtsK" evidence="3">
    <location>
        <begin position="219"/>
        <end position="407"/>
    </location>
</feature>
<sequence>MIRYRLNPHLGYMMRAYPSVVTLLQLLGVGLLVTGLIGEWLMRKAVELELIMAPSKWAFYLMIFGSAVLLLVNGSLFLRFLHRIKEAGSFSRYRQLRLIEHQTHKALKDSATANRKVGSKFIDVSKATACFSKQSRRITVTINKLADQTTDDLEKFADMLSSILVGKNRSLIVLDYWISLDYTEYTYLLDSNDDAQARQLKPKCITELKPANDYEITVETGLTFSMVKNIHLLLVGNTSSSKTTFLKSMLAQVFMCDSEVDLTIFDVKSEFSSWDFLPKGTIISDSEEILAYFETLLDLVIKREKEIAQLAARDDITGATFINFGQEMRMKLIIIEEYSAMLSSITDTKKRKRVQDLVLSIVSRSRSSGVYMCICMQQPRSELLSTAVRDNLGIRICLSNGAITDELARMVFGETDNIDNHAPRFSGYIMTSDGQFSKPRRFWNINMHEHGLEKISIFEKAYLYGIKKRKSLKQPTSTS</sequence>
<dbReference type="InterPro" id="IPR002543">
    <property type="entry name" value="FtsK_dom"/>
</dbReference>
<dbReference type="EMBL" id="RSDG01000007">
    <property type="protein sequence ID" value="RRR49943.1"/>
    <property type="molecule type" value="Genomic_DNA"/>
</dbReference>
<feature type="binding site" evidence="1">
    <location>
        <begin position="236"/>
        <end position="243"/>
    </location>
    <ligand>
        <name>ATP</name>
        <dbReference type="ChEBI" id="CHEBI:30616"/>
    </ligand>
</feature>
<name>A0A3R8S573_STRSU</name>
<feature type="transmembrane region" description="Helical" evidence="2">
    <location>
        <begin position="57"/>
        <end position="81"/>
    </location>
</feature>
<dbReference type="PROSITE" id="PS50901">
    <property type="entry name" value="FTSK"/>
    <property type="match status" value="1"/>
</dbReference>
<reference evidence="4 5" key="1">
    <citation type="submission" date="2018-11" db="EMBL/GenBank/DDBJ databases">
        <authorList>
            <person name="Stevens M.J."/>
            <person name="Cernela N."/>
            <person name="Spoerry Serrano N."/>
            <person name="Schmitt S."/>
            <person name="Schrenzel J."/>
            <person name="Stephan R."/>
        </authorList>
    </citation>
    <scope>NUCLEOTIDE SEQUENCE [LARGE SCALE GENOMIC DNA]</scope>
    <source>
        <strain evidence="4 5">SS1014</strain>
    </source>
</reference>
<keyword evidence="1" id="KW-0547">Nucleotide-binding</keyword>
<organism evidence="4 5">
    <name type="scientific">Streptococcus suis</name>
    <dbReference type="NCBI Taxonomy" id="1307"/>
    <lineage>
        <taxon>Bacteria</taxon>
        <taxon>Bacillati</taxon>
        <taxon>Bacillota</taxon>
        <taxon>Bacilli</taxon>
        <taxon>Lactobacillales</taxon>
        <taxon>Streptococcaceae</taxon>
        <taxon>Streptococcus</taxon>
    </lineage>
</organism>
<feature type="transmembrane region" description="Helical" evidence="2">
    <location>
        <begin position="12"/>
        <end position="37"/>
    </location>
</feature>
<keyword evidence="2" id="KW-0472">Membrane</keyword>
<evidence type="ECO:0000259" key="3">
    <source>
        <dbReference type="PROSITE" id="PS50901"/>
    </source>
</evidence>
<evidence type="ECO:0000313" key="4">
    <source>
        <dbReference type="EMBL" id="RRR49943.1"/>
    </source>
</evidence>
<protein>
    <recommendedName>
        <fullName evidence="3">FtsK domain-containing protein</fullName>
    </recommendedName>
</protein>
<dbReference type="GO" id="GO:0005524">
    <property type="term" value="F:ATP binding"/>
    <property type="evidence" value="ECO:0007669"/>
    <property type="project" value="UniProtKB-UniRule"/>
</dbReference>
<evidence type="ECO:0000313" key="5">
    <source>
        <dbReference type="Proteomes" id="UP000273973"/>
    </source>
</evidence>
<comment type="caution">
    <text evidence="4">The sequence shown here is derived from an EMBL/GenBank/DDBJ whole genome shotgun (WGS) entry which is preliminary data.</text>
</comment>
<keyword evidence="1" id="KW-0067">ATP-binding</keyword>
<dbReference type="Pfam" id="PF01580">
    <property type="entry name" value="FtsK_SpoIIIE"/>
    <property type="match status" value="1"/>
</dbReference>
<dbReference type="RefSeq" id="WP_125183434.1">
    <property type="nucleotide sequence ID" value="NZ_JAVIHO010000016.1"/>
</dbReference>
<evidence type="ECO:0000256" key="1">
    <source>
        <dbReference type="PROSITE-ProRule" id="PRU00289"/>
    </source>
</evidence>
<dbReference type="AlphaFoldDB" id="A0A3R8S573"/>
<evidence type="ECO:0000256" key="2">
    <source>
        <dbReference type="SAM" id="Phobius"/>
    </source>
</evidence>
<proteinExistence type="predicted"/>
<dbReference type="GO" id="GO:0003677">
    <property type="term" value="F:DNA binding"/>
    <property type="evidence" value="ECO:0007669"/>
    <property type="project" value="InterPro"/>
</dbReference>
<dbReference type="InterPro" id="IPR027417">
    <property type="entry name" value="P-loop_NTPase"/>
</dbReference>
<accession>A0A3R8S573</accession>
<dbReference type="Gene3D" id="3.40.50.300">
    <property type="entry name" value="P-loop containing nucleotide triphosphate hydrolases"/>
    <property type="match status" value="1"/>
</dbReference>